<dbReference type="SUPFAM" id="SSF48179">
    <property type="entry name" value="6-phosphogluconate dehydrogenase C-terminal domain-like"/>
    <property type="match status" value="1"/>
</dbReference>
<feature type="domain" description="6-phosphogluconate dehydrogenase NADP-binding" evidence="4">
    <location>
        <begin position="4"/>
        <end position="155"/>
    </location>
</feature>
<dbReference type="PIRSF" id="PIRSF000103">
    <property type="entry name" value="HIBADH"/>
    <property type="match status" value="1"/>
</dbReference>
<keyword evidence="3" id="KW-0732">Signal</keyword>
<dbReference type="PANTHER" id="PTHR43060:SF15">
    <property type="entry name" value="3-HYDROXYISOBUTYRATE DEHYDROGENASE-LIKE 1, MITOCHONDRIAL-RELATED"/>
    <property type="match status" value="1"/>
</dbReference>
<evidence type="ECO:0000256" key="3">
    <source>
        <dbReference type="SAM" id="SignalP"/>
    </source>
</evidence>
<accession>A0ABN2QBT7</accession>
<evidence type="ECO:0000313" key="6">
    <source>
        <dbReference type="Proteomes" id="UP001499854"/>
    </source>
</evidence>
<dbReference type="PROSITE" id="PS00895">
    <property type="entry name" value="3_HYDROXYISOBUT_DH"/>
    <property type="match status" value="1"/>
</dbReference>
<dbReference type="PANTHER" id="PTHR43060">
    <property type="entry name" value="3-HYDROXYISOBUTYRATE DEHYDROGENASE-LIKE 1, MITOCHONDRIAL-RELATED"/>
    <property type="match status" value="1"/>
</dbReference>
<reference evidence="5 6" key="1">
    <citation type="journal article" date="2019" name="Int. J. Syst. Evol. Microbiol.">
        <title>The Global Catalogue of Microorganisms (GCM) 10K type strain sequencing project: providing services to taxonomists for standard genome sequencing and annotation.</title>
        <authorList>
            <consortium name="The Broad Institute Genomics Platform"/>
            <consortium name="The Broad Institute Genome Sequencing Center for Infectious Disease"/>
            <person name="Wu L."/>
            <person name="Ma J."/>
        </authorList>
    </citation>
    <scope>NUCLEOTIDE SEQUENCE [LARGE SCALE GENOMIC DNA]</scope>
    <source>
        <strain evidence="5 6">JCM 16013</strain>
    </source>
</reference>
<dbReference type="EMBL" id="BAAAQM010000001">
    <property type="protein sequence ID" value="GAA1949060.1"/>
    <property type="molecule type" value="Genomic_DNA"/>
</dbReference>
<evidence type="ECO:0000256" key="1">
    <source>
        <dbReference type="ARBA" id="ARBA00009080"/>
    </source>
</evidence>
<evidence type="ECO:0000259" key="4">
    <source>
        <dbReference type="Pfam" id="PF03446"/>
    </source>
</evidence>
<evidence type="ECO:0000256" key="2">
    <source>
        <dbReference type="ARBA" id="ARBA00023002"/>
    </source>
</evidence>
<sequence>MTTRVAFLGLGAMGAPMAARLIGAGYDVTVWNRTAARAEPLAALGATVAGTPAEAVADAAFVVTMLSDPSAVTTVVEAFAGSLRADAVLVEMSTVGPDATRRIRDLIPSTAGMVDAPVMGSVDRAESGGLAVLAGGTPADLERAADLLKVFGTVTECGDLGTGSARKLVLINGVVAGVALVGEALALAERLGLADPRAALEASPLAPLVGRAFATTADFSVEMAVKDLRLGGGLLDLPIMAAARRALESAPDQNADLGVAVLQLAKKH</sequence>
<name>A0ABN2QBT7_9ACTN</name>
<protein>
    <recommendedName>
        <fullName evidence="4">6-phosphogluconate dehydrogenase NADP-binding domain-containing protein</fullName>
    </recommendedName>
</protein>
<dbReference type="InterPro" id="IPR006115">
    <property type="entry name" value="6PGDH_NADP-bd"/>
</dbReference>
<dbReference type="InterPro" id="IPR015815">
    <property type="entry name" value="HIBADH-related"/>
</dbReference>
<gene>
    <name evidence="5" type="ORF">GCM10009838_00150</name>
</gene>
<feature type="chain" id="PRO_5045861973" description="6-phosphogluconate dehydrogenase NADP-binding domain-containing protein" evidence="3">
    <location>
        <begin position="19"/>
        <end position="268"/>
    </location>
</feature>
<dbReference type="Proteomes" id="UP001499854">
    <property type="component" value="Unassembled WGS sequence"/>
</dbReference>
<dbReference type="SUPFAM" id="SSF51735">
    <property type="entry name" value="NAD(P)-binding Rossmann-fold domains"/>
    <property type="match status" value="1"/>
</dbReference>
<dbReference type="InterPro" id="IPR002204">
    <property type="entry name" value="3-OH-isobutyrate_DH-rel_CS"/>
</dbReference>
<evidence type="ECO:0000313" key="5">
    <source>
        <dbReference type="EMBL" id="GAA1949060.1"/>
    </source>
</evidence>
<dbReference type="Pfam" id="PF03446">
    <property type="entry name" value="NAD_binding_2"/>
    <property type="match status" value="1"/>
</dbReference>
<keyword evidence="6" id="KW-1185">Reference proteome</keyword>
<dbReference type="InterPro" id="IPR036291">
    <property type="entry name" value="NAD(P)-bd_dom_sf"/>
</dbReference>
<organism evidence="5 6">
    <name type="scientific">Catenulispora subtropica</name>
    <dbReference type="NCBI Taxonomy" id="450798"/>
    <lineage>
        <taxon>Bacteria</taxon>
        <taxon>Bacillati</taxon>
        <taxon>Actinomycetota</taxon>
        <taxon>Actinomycetes</taxon>
        <taxon>Catenulisporales</taxon>
        <taxon>Catenulisporaceae</taxon>
        <taxon>Catenulispora</taxon>
    </lineage>
</organism>
<comment type="similarity">
    <text evidence="1">Belongs to the HIBADH-related family.</text>
</comment>
<dbReference type="InterPro" id="IPR008927">
    <property type="entry name" value="6-PGluconate_DH-like_C_sf"/>
</dbReference>
<dbReference type="Gene3D" id="3.40.50.720">
    <property type="entry name" value="NAD(P)-binding Rossmann-like Domain"/>
    <property type="match status" value="1"/>
</dbReference>
<dbReference type="RefSeq" id="WP_344654778.1">
    <property type="nucleotide sequence ID" value="NZ_BAAAQM010000001.1"/>
</dbReference>
<comment type="caution">
    <text evidence="5">The sequence shown here is derived from an EMBL/GenBank/DDBJ whole genome shotgun (WGS) entry which is preliminary data.</text>
</comment>
<feature type="signal peptide" evidence="3">
    <location>
        <begin position="1"/>
        <end position="18"/>
    </location>
</feature>
<proteinExistence type="inferred from homology"/>
<keyword evidence="2" id="KW-0560">Oxidoreductase</keyword>